<evidence type="ECO:0000313" key="2">
    <source>
        <dbReference type="Proteomes" id="UP000076063"/>
    </source>
</evidence>
<dbReference type="Proteomes" id="UP000076063">
    <property type="component" value="Unassembled WGS sequence"/>
</dbReference>
<name>A0A822WYU8_9ENTR</name>
<reference evidence="1 2" key="1">
    <citation type="submission" date="2016-03" db="EMBL/GenBank/DDBJ databases">
        <authorList>
            <consortium name="Pathogen Informatics"/>
        </authorList>
    </citation>
    <scope>NUCLEOTIDE SEQUENCE [LARGE SCALE GENOMIC DNA]</scope>
    <source>
        <strain evidence="2">e1527</strain>
    </source>
</reference>
<accession>A0A822WYU8</accession>
<dbReference type="AlphaFoldDB" id="A0A822WYU8"/>
<protein>
    <submittedName>
        <fullName evidence="1">Uncharacterized protein</fullName>
    </submittedName>
</protein>
<dbReference type="EMBL" id="FJZI01000008">
    <property type="protein sequence ID" value="CZX88821.1"/>
    <property type="molecule type" value="Genomic_DNA"/>
</dbReference>
<organism evidence="1 2">
    <name type="scientific">Enterobacter bugandensis</name>
    <dbReference type="NCBI Taxonomy" id="881260"/>
    <lineage>
        <taxon>Bacteria</taxon>
        <taxon>Pseudomonadati</taxon>
        <taxon>Pseudomonadota</taxon>
        <taxon>Gammaproteobacteria</taxon>
        <taxon>Enterobacterales</taxon>
        <taxon>Enterobacteriaceae</taxon>
        <taxon>Enterobacter</taxon>
    </lineage>
</organism>
<gene>
    <name evidence="1" type="ORF">SAMEA2273372_03519</name>
</gene>
<dbReference type="RefSeq" id="WP_063155400.1">
    <property type="nucleotide sequence ID" value="NZ_CP039452.1"/>
</dbReference>
<evidence type="ECO:0000313" key="1">
    <source>
        <dbReference type="EMBL" id="CZX88821.1"/>
    </source>
</evidence>
<comment type="caution">
    <text evidence="1">The sequence shown here is derived from an EMBL/GenBank/DDBJ whole genome shotgun (WGS) entry which is preliminary data.</text>
</comment>
<sequence length="238" mass="27561">MLSLTNTWQCDIWPHAVRLRRNNVVLATHERRPDEPLEAALETLLRLRPSVLPWRDAVEFHLDTDDLTFLIQPWHDGVTTPQELLQLARQQAVLRANPPVDWQVRFETLNWQQSALAACLKQPCWHLLVTLARRERLRFRGVVTPFQKLFSHFASALPENGLFVAMSPHHSRIASRQHHSWRDVWTLTLPQQEMDAQLRVIARLSGMQDCPGYVIHTDGEHHQEVALQESPHDAAVYA</sequence>
<proteinExistence type="predicted"/>